<accession>A0A409XHL2</accession>
<feature type="compositionally biased region" description="Pro residues" evidence="7">
    <location>
        <begin position="140"/>
        <end position="150"/>
    </location>
</feature>
<evidence type="ECO:0000256" key="3">
    <source>
        <dbReference type="ARBA" id="ARBA00022729"/>
    </source>
</evidence>
<comment type="caution">
    <text evidence="10">The sequence shown here is derived from an EMBL/GenBank/DDBJ whole genome shotgun (WGS) entry which is preliminary data.</text>
</comment>
<reference evidence="10 11" key="1">
    <citation type="journal article" date="2018" name="Evol. Lett.">
        <title>Horizontal gene cluster transfer increased hallucinogenic mushroom diversity.</title>
        <authorList>
            <person name="Reynolds H.T."/>
            <person name="Vijayakumar V."/>
            <person name="Gluck-Thaler E."/>
            <person name="Korotkin H.B."/>
            <person name="Matheny P.B."/>
            <person name="Slot J.C."/>
        </authorList>
    </citation>
    <scope>NUCLEOTIDE SEQUENCE [LARGE SCALE GENOMIC DNA]</scope>
    <source>
        <strain evidence="10 11">2631</strain>
    </source>
</reference>
<feature type="region of interest" description="Disordered" evidence="7">
    <location>
        <begin position="134"/>
        <end position="154"/>
    </location>
</feature>
<evidence type="ECO:0000259" key="9">
    <source>
        <dbReference type="PROSITE" id="PS51212"/>
    </source>
</evidence>
<keyword evidence="6" id="KW-0325">Glycoprotein</keyword>
<dbReference type="GO" id="GO:0005886">
    <property type="term" value="C:plasma membrane"/>
    <property type="evidence" value="ECO:0007669"/>
    <property type="project" value="TreeGrafter"/>
</dbReference>
<evidence type="ECO:0000256" key="8">
    <source>
        <dbReference type="SAM" id="SignalP"/>
    </source>
</evidence>
<feature type="domain" description="WSC" evidence="9">
    <location>
        <begin position="160"/>
        <end position="254"/>
    </location>
</feature>
<sequence length="377" mass="39464">MALYSKGPWAVVVALACFGVILVEALPPLHSRQSTPLLPAGWSSFGCYSDTSAARTLRIAAYTDVADMTIESCIAFCTPAGYKYAGVEFSRECYCDNVIESPGVLISDDTCDMPCTGNANEVCGGAGGLSVFVNADATSSPPPPPPPPPSSGSIKQTVGVFKYKGCFQDGVNGAPRSLRNQLSVASGVTAETCTTACKAAGYALAGLEFGQECWCDSYMPLAVSTPDSDCNMVCNADNTELCGAGNRLAVYQDTSLPNVNFQQCLADSDLHSTGGFPFIMFAVPSAGGSQVQIGTIEVPGQQEGQPTFFTLSASEALRESHTFALSGGALLPAQWDGEGLPIPIGPSLGQVQRFQAWSTDQPYRGYCVMVGVRLLVS</sequence>
<name>A0A409XHL2_PSICY</name>
<dbReference type="PANTHER" id="PTHR24269:SF16">
    <property type="entry name" value="PROTEIN SLG1"/>
    <property type="match status" value="1"/>
</dbReference>
<feature type="chain" id="PRO_5019370549" description="WSC domain-containing protein" evidence="8">
    <location>
        <begin position="26"/>
        <end position="377"/>
    </location>
</feature>
<keyword evidence="2" id="KW-0812">Transmembrane</keyword>
<evidence type="ECO:0000313" key="11">
    <source>
        <dbReference type="Proteomes" id="UP000283269"/>
    </source>
</evidence>
<evidence type="ECO:0000313" key="10">
    <source>
        <dbReference type="EMBL" id="PPQ90243.1"/>
    </source>
</evidence>
<organism evidence="10 11">
    <name type="scientific">Psilocybe cyanescens</name>
    <dbReference type="NCBI Taxonomy" id="93625"/>
    <lineage>
        <taxon>Eukaryota</taxon>
        <taxon>Fungi</taxon>
        <taxon>Dikarya</taxon>
        <taxon>Basidiomycota</taxon>
        <taxon>Agaricomycotina</taxon>
        <taxon>Agaricomycetes</taxon>
        <taxon>Agaricomycetidae</taxon>
        <taxon>Agaricales</taxon>
        <taxon>Agaricineae</taxon>
        <taxon>Strophariaceae</taxon>
        <taxon>Psilocybe</taxon>
    </lineage>
</organism>
<dbReference type="Proteomes" id="UP000283269">
    <property type="component" value="Unassembled WGS sequence"/>
</dbReference>
<evidence type="ECO:0000256" key="1">
    <source>
        <dbReference type="ARBA" id="ARBA00004167"/>
    </source>
</evidence>
<dbReference type="SMART" id="SM00321">
    <property type="entry name" value="WSC"/>
    <property type="match status" value="2"/>
</dbReference>
<dbReference type="InParanoid" id="A0A409XHL2"/>
<dbReference type="PROSITE" id="PS51212">
    <property type="entry name" value="WSC"/>
    <property type="match status" value="2"/>
</dbReference>
<dbReference type="STRING" id="93625.A0A409XHL2"/>
<feature type="signal peptide" evidence="8">
    <location>
        <begin position="1"/>
        <end position="25"/>
    </location>
</feature>
<gene>
    <name evidence="10" type="ORF">CVT25_013002</name>
</gene>
<dbReference type="Pfam" id="PF01822">
    <property type="entry name" value="WSC"/>
    <property type="match status" value="2"/>
</dbReference>
<evidence type="ECO:0000256" key="6">
    <source>
        <dbReference type="ARBA" id="ARBA00023180"/>
    </source>
</evidence>
<dbReference type="OrthoDB" id="5985073at2759"/>
<dbReference type="InterPro" id="IPR002889">
    <property type="entry name" value="WSC_carb-bd"/>
</dbReference>
<keyword evidence="4" id="KW-1133">Transmembrane helix</keyword>
<evidence type="ECO:0000256" key="7">
    <source>
        <dbReference type="SAM" id="MobiDB-lite"/>
    </source>
</evidence>
<proteinExistence type="predicted"/>
<comment type="subcellular location">
    <subcellularLocation>
        <location evidence="1">Membrane</location>
        <topology evidence="1">Single-pass membrane protein</topology>
    </subcellularLocation>
</comment>
<protein>
    <recommendedName>
        <fullName evidence="9">WSC domain-containing protein</fullName>
    </recommendedName>
</protein>
<feature type="domain" description="WSC" evidence="9">
    <location>
        <begin position="41"/>
        <end position="135"/>
    </location>
</feature>
<dbReference type="PANTHER" id="PTHR24269">
    <property type="entry name" value="KREMEN PROTEIN"/>
    <property type="match status" value="1"/>
</dbReference>
<keyword evidence="11" id="KW-1185">Reference proteome</keyword>
<dbReference type="InterPro" id="IPR051836">
    <property type="entry name" value="Kremen_rcpt"/>
</dbReference>
<dbReference type="AlphaFoldDB" id="A0A409XHL2"/>
<evidence type="ECO:0000256" key="5">
    <source>
        <dbReference type="ARBA" id="ARBA00023136"/>
    </source>
</evidence>
<keyword evidence="3 8" id="KW-0732">Signal</keyword>
<evidence type="ECO:0000256" key="2">
    <source>
        <dbReference type="ARBA" id="ARBA00022692"/>
    </source>
</evidence>
<dbReference type="EMBL" id="NHYD01001667">
    <property type="protein sequence ID" value="PPQ90243.1"/>
    <property type="molecule type" value="Genomic_DNA"/>
</dbReference>
<keyword evidence="5" id="KW-0472">Membrane</keyword>
<evidence type="ECO:0000256" key="4">
    <source>
        <dbReference type="ARBA" id="ARBA00022989"/>
    </source>
</evidence>
<dbReference type="PROSITE" id="PS51257">
    <property type="entry name" value="PROKAR_LIPOPROTEIN"/>
    <property type="match status" value="1"/>
</dbReference>